<dbReference type="Proteomes" id="UP000821845">
    <property type="component" value="Chromosome 4"/>
</dbReference>
<proteinExistence type="predicted"/>
<name>A0ACB7SHL6_HYAAI</name>
<keyword evidence="2" id="KW-1185">Reference proteome</keyword>
<sequence length="92" mass="10059">MAVIDRTPLPYTLTGPFPHGVCCFQHDGSPVPMAVSLAAIMKGRCVMMLERPSEEVEINIIQGILATIKRLKSPMQMPLPSANNIWAVVEAQ</sequence>
<accession>A0ACB7SHL6</accession>
<evidence type="ECO:0000313" key="2">
    <source>
        <dbReference type="Proteomes" id="UP000821845"/>
    </source>
</evidence>
<gene>
    <name evidence="1" type="ORF">HPB50_014539</name>
</gene>
<protein>
    <submittedName>
        <fullName evidence="1">Uncharacterized protein</fullName>
    </submittedName>
</protein>
<reference evidence="1" key="1">
    <citation type="submission" date="2020-05" db="EMBL/GenBank/DDBJ databases">
        <title>Large-scale comparative analyses of tick genomes elucidate their genetic diversity and vector capacities.</title>
        <authorList>
            <person name="Jia N."/>
            <person name="Wang J."/>
            <person name="Shi W."/>
            <person name="Du L."/>
            <person name="Sun Y."/>
            <person name="Zhan W."/>
            <person name="Jiang J."/>
            <person name="Wang Q."/>
            <person name="Zhang B."/>
            <person name="Ji P."/>
            <person name="Sakyi L.B."/>
            <person name="Cui X."/>
            <person name="Yuan T."/>
            <person name="Jiang B."/>
            <person name="Yang W."/>
            <person name="Lam T.T.-Y."/>
            <person name="Chang Q."/>
            <person name="Ding S."/>
            <person name="Wang X."/>
            <person name="Zhu J."/>
            <person name="Ruan X."/>
            <person name="Zhao L."/>
            <person name="Wei J."/>
            <person name="Que T."/>
            <person name="Du C."/>
            <person name="Cheng J."/>
            <person name="Dai P."/>
            <person name="Han X."/>
            <person name="Huang E."/>
            <person name="Gao Y."/>
            <person name="Liu J."/>
            <person name="Shao H."/>
            <person name="Ye R."/>
            <person name="Li L."/>
            <person name="Wei W."/>
            <person name="Wang X."/>
            <person name="Wang C."/>
            <person name="Yang T."/>
            <person name="Huo Q."/>
            <person name="Li W."/>
            <person name="Guo W."/>
            <person name="Chen H."/>
            <person name="Zhou L."/>
            <person name="Ni X."/>
            <person name="Tian J."/>
            <person name="Zhou Y."/>
            <person name="Sheng Y."/>
            <person name="Liu T."/>
            <person name="Pan Y."/>
            <person name="Xia L."/>
            <person name="Li J."/>
            <person name="Zhao F."/>
            <person name="Cao W."/>
        </authorList>
    </citation>
    <scope>NUCLEOTIDE SEQUENCE</scope>
    <source>
        <strain evidence="1">Hyas-2018</strain>
    </source>
</reference>
<dbReference type="EMBL" id="CM023484">
    <property type="protein sequence ID" value="KAH6933404.1"/>
    <property type="molecule type" value="Genomic_DNA"/>
</dbReference>
<evidence type="ECO:0000313" key="1">
    <source>
        <dbReference type="EMBL" id="KAH6933404.1"/>
    </source>
</evidence>
<comment type="caution">
    <text evidence="1">The sequence shown here is derived from an EMBL/GenBank/DDBJ whole genome shotgun (WGS) entry which is preliminary data.</text>
</comment>
<organism evidence="1 2">
    <name type="scientific">Hyalomma asiaticum</name>
    <name type="common">Tick</name>
    <dbReference type="NCBI Taxonomy" id="266040"/>
    <lineage>
        <taxon>Eukaryota</taxon>
        <taxon>Metazoa</taxon>
        <taxon>Ecdysozoa</taxon>
        <taxon>Arthropoda</taxon>
        <taxon>Chelicerata</taxon>
        <taxon>Arachnida</taxon>
        <taxon>Acari</taxon>
        <taxon>Parasitiformes</taxon>
        <taxon>Ixodida</taxon>
        <taxon>Ixodoidea</taxon>
        <taxon>Ixodidae</taxon>
        <taxon>Hyalomminae</taxon>
        <taxon>Hyalomma</taxon>
    </lineage>
</organism>